<evidence type="ECO:0000313" key="3">
    <source>
        <dbReference type="Proteomes" id="UP000462363"/>
    </source>
</evidence>
<dbReference type="AlphaFoldDB" id="A0A844F435"/>
<dbReference type="Proteomes" id="UP000462363">
    <property type="component" value="Unassembled WGS sequence"/>
</dbReference>
<accession>A0A844F435</accession>
<feature type="transmembrane region" description="Helical" evidence="1">
    <location>
        <begin position="12"/>
        <end position="34"/>
    </location>
</feature>
<gene>
    <name evidence="2" type="ORF">FYJ37_11190</name>
</gene>
<keyword evidence="1" id="KW-1133">Transmembrane helix</keyword>
<keyword evidence="1" id="KW-0472">Membrane</keyword>
<reference evidence="2 3" key="1">
    <citation type="submission" date="2019-08" db="EMBL/GenBank/DDBJ databases">
        <title>In-depth cultivation of the pig gut microbiome towards novel bacterial diversity and tailored functional studies.</title>
        <authorList>
            <person name="Wylensek D."/>
            <person name="Hitch T.C.A."/>
            <person name="Clavel T."/>
        </authorList>
    </citation>
    <scope>NUCLEOTIDE SEQUENCE [LARGE SCALE GENOMIC DNA]</scope>
    <source>
        <strain evidence="2 3">BL-389-WT-3D</strain>
    </source>
</reference>
<evidence type="ECO:0008006" key="4">
    <source>
        <dbReference type="Google" id="ProtNLM"/>
    </source>
</evidence>
<proteinExistence type="predicted"/>
<protein>
    <recommendedName>
        <fullName evidence="4">Prepilin-type cleavage/methylation N-terminal domain protein</fullName>
    </recommendedName>
</protein>
<sequence length="156" mass="17541">MKQSLNRHSSMFLMEIMIAILFFSLVSAICLRIFTASRQMGQDTNDLNMAVNQSENIAELLTYSLKSPESSSMDMKGTSGFLTSEYPDIAVDGNCLTIYYDASWNCCTSGNATYYIEVRKTQEESLCVFCIDAYKTSEKKKPVYSLNVSLHPPLHP</sequence>
<evidence type="ECO:0000313" key="2">
    <source>
        <dbReference type="EMBL" id="MSS40898.1"/>
    </source>
</evidence>
<organism evidence="2 3">
    <name type="scientific">Clostridium scindens (strain JCM 10418 / VPI 12708)</name>
    <dbReference type="NCBI Taxonomy" id="29347"/>
    <lineage>
        <taxon>Bacteria</taxon>
        <taxon>Bacillati</taxon>
        <taxon>Bacillota</taxon>
        <taxon>Clostridia</taxon>
        <taxon>Lachnospirales</taxon>
        <taxon>Lachnospiraceae</taxon>
    </lineage>
</organism>
<name>A0A844F435_CLOSV</name>
<keyword evidence="1" id="KW-0812">Transmembrane</keyword>
<evidence type="ECO:0000256" key="1">
    <source>
        <dbReference type="SAM" id="Phobius"/>
    </source>
</evidence>
<dbReference type="RefSeq" id="WP_154323304.1">
    <property type="nucleotide sequence ID" value="NZ_CAMAAA010000035.1"/>
</dbReference>
<dbReference type="EMBL" id="VUMB01000021">
    <property type="protein sequence ID" value="MSS40898.1"/>
    <property type="molecule type" value="Genomic_DNA"/>
</dbReference>
<comment type="caution">
    <text evidence="2">The sequence shown here is derived from an EMBL/GenBank/DDBJ whole genome shotgun (WGS) entry which is preliminary data.</text>
</comment>